<gene>
    <name evidence="3" type="ORF">G5714_002296</name>
</gene>
<dbReference type="InterPro" id="IPR001304">
    <property type="entry name" value="C-type_lectin-like"/>
</dbReference>
<dbReference type="AlphaFoldDB" id="A0A7J6DEK1"/>
<feature type="domain" description="C-type lectin" evidence="2">
    <location>
        <begin position="25"/>
        <end position="132"/>
    </location>
</feature>
<organism evidence="3 4">
    <name type="scientific">Onychostoma macrolepis</name>
    <dbReference type="NCBI Taxonomy" id="369639"/>
    <lineage>
        <taxon>Eukaryota</taxon>
        <taxon>Metazoa</taxon>
        <taxon>Chordata</taxon>
        <taxon>Craniata</taxon>
        <taxon>Vertebrata</taxon>
        <taxon>Euteleostomi</taxon>
        <taxon>Actinopterygii</taxon>
        <taxon>Neopterygii</taxon>
        <taxon>Teleostei</taxon>
        <taxon>Ostariophysi</taxon>
        <taxon>Cypriniformes</taxon>
        <taxon>Cyprinidae</taxon>
        <taxon>Acrossocheilinae</taxon>
        <taxon>Onychostoma</taxon>
    </lineage>
</organism>
<dbReference type="InterPro" id="IPR016187">
    <property type="entry name" value="CTDL_fold"/>
</dbReference>
<dbReference type="Pfam" id="PF00059">
    <property type="entry name" value="Lectin_C"/>
    <property type="match status" value="4"/>
</dbReference>
<dbReference type="OrthoDB" id="6369810at2759"/>
<keyword evidence="4" id="KW-1185">Reference proteome</keyword>
<dbReference type="PROSITE" id="PS50041">
    <property type="entry name" value="C_TYPE_LECTIN_2"/>
    <property type="match status" value="4"/>
</dbReference>
<name>A0A7J6DEK1_9TELE</name>
<feature type="signal peptide" evidence="1">
    <location>
        <begin position="1"/>
        <end position="20"/>
    </location>
</feature>
<sequence length="547" mass="62298">MDGSLFVLLLLSGLLKTTSGLSRQYYYINARMSWPEAQSYCRGKHTDLATVDSMVDVSRLINLVDAGYSGSVWIGLKNGTQKRWGWSKGEDTLAEYSAWNAGGPSSQNECGFLAYEVWHTYQCSSVIHFVCYNESTGYISVQMWMNWKEAQGYCRQYYTDLPTIHNSEKQNQLKSIVSSSAWVWIGLFQDSWEWSDKWSNFFRDWAAGQPSQSSGSGDCVGMSTTNSGKWIHESCNLQRPFICHGWPKSPYRTYQYMNESMTWQDAQSYCRARFTDLATADTMNDVRRLVNTVDPGYSGSVWIGLHTGTEYRWVWSMGEGTISNYSIWNPGEPNGDGECVRSFNGSWYDESCSTVLPFVCFNDSTGFIITETAMTWRDAQSYCRQHHSDLASISSPEQKNLLSNESSLWIGLFLDSWQWSDQRNLSFRHWDADQLSQSSGSGDCVGMSRNNSGKWAQYSCDLQQPFICYGADTLIRKQIVRLKLSCNGKCTLNDPSFQTAFLDMISEKLKSMGLKSDKMSWIQRGGEEVFHLESKHTAHSNNQCNRQ</sequence>
<evidence type="ECO:0000313" key="3">
    <source>
        <dbReference type="EMBL" id="KAF4117743.1"/>
    </source>
</evidence>
<feature type="domain" description="C-type lectin" evidence="2">
    <location>
        <begin position="127"/>
        <end position="244"/>
    </location>
</feature>
<feature type="domain" description="C-type lectin" evidence="2">
    <location>
        <begin position="367"/>
        <end position="469"/>
    </location>
</feature>
<dbReference type="SMART" id="SM00034">
    <property type="entry name" value="CLECT"/>
    <property type="match status" value="4"/>
</dbReference>
<feature type="chain" id="PRO_5029635975" description="C-type lectin domain-containing protein" evidence="1">
    <location>
        <begin position="21"/>
        <end position="547"/>
    </location>
</feature>
<dbReference type="Proteomes" id="UP000579812">
    <property type="component" value="Unassembled WGS sequence"/>
</dbReference>
<reference evidence="3 4" key="1">
    <citation type="submission" date="2020-04" db="EMBL/GenBank/DDBJ databases">
        <title>Chromosome-level genome assembly of a cyprinid fish Onychostoma macrolepis by integration of Nanopore Sequencing, Bionano and Hi-C technology.</title>
        <authorList>
            <person name="Wang D."/>
        </authorList>
    </citation>
    <scope>NUCLEOTIDE SEQUENCE [LARGE SCALE GENOMIC DNA]</scope>
    <source>
        <strain evidence="3">SWU-2019</strain>
        <tissue evidence="3">Muscle</tissue>
    </source>
</reference>
<accession>A0A7J6DEK1</accession>
<proteinExistence type="predicted"/>
<keyword evidence="1" id="KW-0732">Signal</keyword>
<dbReference type="EMBL" id="JAAMOB010000002">
    <property type="protein sequence ID" value="KAF4117743.1"/>
    <property type="molecule type" value="Genomic_DNA"/>
</dbReference>
<dbReference type="SUPFAM" id="SSF56436">
    <property type="entry name" value="C-type lectin-like"/>
    <property type="match status" value="4"/>
</dbReference>
<evidence type="ECO:0000313" key="4">
    <source>
        <dbReference type="Proteomes" id="UP000579812"/>
    </source>
</evidence>
<feature type="domain" description="C-type lectin" evidence="2">
    <location>
        <begin position="252"/>
        <end position="361"/>
    </location>
</feature>
<dbReference type="Gene3D" id="3.10.100.10">
    <property type="entry name" value="Mannose-Binding Protein A, subunit A"/>
    <property type="match status" value="4"/>
</dbReference>
<evidence type="ECO:0000256" key="1">
    <source>
        <dbReference type="SAM" id="SignalP"/>
    </source>
</evidence>
<evidence type="ECO:0000259" key="2">
    <source>
        <dbReference type="PROSITE" id="PS50041"/>
    </source>
</evidence>
<dbReference type="InterPro" id="IPR016186">
    <property type="entry name" value="C-type_lectin-like/link_sf"/>
</dbReference>
<protein>
    <recommendedName>
        <fullName evidence="2">C-type lectin domain-containing protein</fullName>
    </recommendedName>
</protein>
<dbReference type="PANTHER" id="PTHR45784:SF3">
    <property type="entry name" value="C-TYPE LECTIN DOMAIN FAMILY 4 MEMBER K-LIKE-RELATED"/>
    <property type="match status" value="1"/>
</dbReference>
<comment type="caution">
    <text evidence="3">The sequence shown here is derived from an EMBL/GenBank/DDBJ whole genome shotgun (WGS) entry which is preliminary data.</text>
</comment>
<dbReference type="PANTHER" id="PTHR45784">
    <property type="entry name" value="C-TYPE LECTIN DOMAIN FAMILY 20 MEMBER A-RELATED"/>
    <property type="match status" value="1"/>
</dbReference>